<feature type="domain" description="SusD-like N-terminal" evidence="7">
    <location>
        <begin position="21"/>
        <end position="229"/>
    </location>
</feature>
<organism evidence="8 10">
    <name type="scientific">Prevotella heparinolytica</name>
    <dbReference type="NCBI Taxonomy" id="28113"/>
    <lineage>
        <taxon>Bacteria</taxon>
        <taxon>Pseudomonadati</taxon>
        <taxon>Bacteroidota</taxon>
        <taxon>Bacteroidia</taxon>
        <taxon>Bacteroidales</taxon>
        <taxon>Bacteroidaceae</taxon>
        <taxon>Bacteroides</taxon>
    </lineage>
</organism>
<dbReference type="AlphaFoldDB" id="A0A3P2ACR2"/>
<comment type="subcellular location">
    <subcellularLocation>
        <location evidence="1">Cell outer membrane</location>
    </subcellularLocation>
</comment>
<dbReference type="Pfam" id="PF07980">
    <property type="entry name" value="SusD_RagB"/>
    <property type="match status" value="1"/>
</dbReference>
<keyword evidence="4" id="KW-0472">Membrane</keyword>
<evidence type="ECO:0000256" key="5">
    <source>
        <dbReference type="ARBA" id="ARBA00023237"/>
    </source>
</evidence>
<accession>A0A3P2ACR2</accession>
<dbReference type="Pfam" id="PF14322">
    <property type="entry name" value="SusD-like_3"/>
    <property type="match status" value="1"/>
</dbReference>
<protein>
    <submittedName>
        <fullName evidence="9">RagB/SusD domain protein</fullName>
    </submittedName>
    <submittedName>
        <fullName evidence="8">RagB/SusD family nutrient uptake outer membrane protein</fullName>
    </submittedName>
</protein>
<dbReference type="EMBL" id="RQYF01000001">
    <property type="protein sequence ID" value="RRD93332.1"/>
    <property type="molecule type" value="Genomic_DNA"/>
</dbReference>
<keyword evidence="5" id="KW-0998">Cell outer membrane</keyword>
<evidence type="ECO:0000313" key="9">
    <source>
        <dbReference type="EMBL" id="VFB14023.1"/>
    </source>
</evidence>
<evidence type="ECO:0000259" key="7">
    <source>
        <dbReference type="Pfam" id="PF14322"/>
    </source>
</evidence>
<keyword evidence="10" id="KW-1185">Reference proteome</keyword>
<name>A0A3P2ACR2_9BACE</name>
<proteinExistence type="inferred from homology"/>
<dbReference type="Proteomes" id="UP000396835">
    <property type="component" value="Unassembled WGS sequence"/>
</dbReference>
<keyword evidence="3" id="KW-0732">Signal</keyword>
<dbReference type="OrthoDB" id="5694214at2"/>
<gene>
    <name evidence="8" type="ORF">EII33_00325</name>
    <name evidence="9" type="ORF">NCTC7812_01560</name>
</gene>
<dbReference type="PROSITE" id="PS51257">
    <property type="entry name" value="PROKAR_LIPOPROTEIN"/>
    <property type="match status" value="1"/>
</dbReference>
<reference evidence="9 11" key="2">
    <citation type="submission" date="2019-02" db="EMBL/GenBank/DDBJ databases">
        <authorList>
            <consortium name="Pathogen Informatics"/>
        </authorList>
    </citation>
    <scope>NUCLEOTIDE SEQUENCE [LARGE SCALE GENOMIC DNA]</scope>
    <source>
        <strain evidence="9 11">3012STDY7078512</strain>
    </source>
</reference>
<evidence type="ECO:0000313" key="10">
    <source>
        <dbReference type="Proteomes" id="UP000279562"/>
    </source>
</evidence>
<dbReference type="InterPro" id="IPR011990">
    <property type="entry name" value="TPR-like_helical_dom_sf"/>
</dbReference>
<evidence type="ECO:0000256" key="1">
    <source>
        <dbReference type="ARBA" id="ARBA00004442"/>
    </source>
</evidence>
<dbReference type="Proteomes" id="UP000279562">
    <property type="component" value="Unassembled WGS sequence"/>
</dbReference>
<comment type="similarity">
    <text evidence="2">Belongs to the SusD family.</text>
</comment>
<evidence type="ECO:0000256" key="2">
    <source>
        <dbReference type="ARBA" id="ARBA00006275"/>
    </source>
</evidence>
<sequence>MKRNIFYIVISSTLLLSSCSEFLDVQPEGDATINTYFTSDQQAVDAVDALYERFHQEAVYGRELFWEQGAACDVVWGKTRGYPTLATLKYTGDESPLRTVFDRMYTIMARSNYVIKQLLTKAGSKTLSDIERRSLGEAYFTRGWAHFLIAYRYGTDKQGVPFIRYEDYDNQNDYYSIPPQRESVIDNYQYIISDMDKAIEYLPRFEEYDVDDRGRAHDAAAVAFKAKVYAYWATWDATQWEKVIAMVNELEGTYGRDLADTYAQVFSSEFTDFWNKEYLWTIPGNGGSTGGGSEFPGVILENKAWGKYNGWGQNKPSYDIYAELLKDGEGNDRLIRTLLEYGQEFRLLGETRKFWSTSDIESGFMINKYMDPFKHEDAANKGYINTNGDWPTARINFPIIRFAEMLLFRAEAYLMTNRADKATADLNRIRQRAKLAPLAATATMSDLYHERRCELAFEFTDHLFDLKRWHRSGNAEIKALAAAELNAHPRVRHYKDRQNPDSEYTVGAYEDYKDKATYKDHMIVFPYPSQQVVNSNGKLKQNEGYN</sequence>
<evidence type="ECO:0000259" key="6">
    <source>
        <dbReference type="Pfam" id="PF07980"/>
    </source>
</evidence>
<dbReference type="InterPro" id="IPR012944">
    <property type="entry name" value="SusD_RagB_dom"/>
</dbReference>
<reference evidence="8 10" key="1">
    <citation type="submission" date="2018-11" db="EMBL/GenBank/DDBJ databases">
        <title>Genomes From Bacteria Associated with the Canine Oral Cavity: a Test Case for Automated Genome-Based Taxonomic Assignment.</title>
        <authorList>
            <person name="Coil D.A."/>
            <person name="Jospin G."/>
            <person name="Darling A.E."/>
            <person name="Wallis C."/>
            <person name="Davis I.J."/>
            <person name="Harris S."/>
            <person name="Eisen J.A."/>
            <person name="Holcombe L.J."/>
            <person name="O'Flynn C."/>
        </authorList>
    </citation>
    <scope>NUCLEOTIDE SEQUENCE [LARGE SCALE GENOMIC DNA]</scope>
    <source>
        <strain evidence="8 10">OH1047_COT-310</strain>
    </source>
</reference>
<dbReference type="RefSeq" id="WP_125238043.1">
    <property type="nucleotide sequence ID" value="NZ_CAACYH010000004.1"/>
</dbReference>
<dbReference type="InterPro" id="IPR033985">
    <property type="entry name" value="SusD-like_N"/>
</dbReference>
<dbReference type="EMBL" id="CAACYH010000004">
    <property type="protein sequence ID" value="VFB14023.1"/>
    <property type="molecule type" value="Genomic_DNA"/>
</dbReference>
<evidence type="ECO:0000313" key="8">
    <source>
        <dbReference type="EMBL" id="RRD93332.1"/>
    </source>
</evidence>
<evidence type="ECO:0000313" key="11">
    <source>
        <dbReference type="Proteomes" id="UP000396835"/>
    </source>
</evidence>
<dbReference type="Gene3D" id="1.25.40.390">
    <property type="match status" value="1"/>
</dbReference>
<dbReference type="SUPFAM" id="SSF48452">
    <property type="entry name" value="TPR-like"/>
    <property type="match status" value="1"/>
</dbReference>
<feature type="domain" description="RagB/SusD" evidence="6">
    <location>
        <begin position="361"/>
        <end position="545"/>
    </location>
</feature>
<dbReference type="GO" id="GO:0009279">
    <property type="term" value="C:cell outer membrane"/>
    <property type="evidence" value="ECO:0007669"/>
    <property type="project" value="UniProtKB-SubCell"/>
</dbReference>
<evidence type="ECO:0000256" key="4">
    <source>
        <dbReference type="ARBA" id="ARBA00023136"/>
    </source>
</evidence>
<evidence type="ECO:0000256" key="3">
    <source>
        <dbReference type="ARBA" id="ARBA00022729"/>
    </source>
</evidence>